<evidence type="ECO:0000313" key="2">
    <source>
        <dbReference type="EMBL" id="CAD8894613.1"/>
    </source>
</evidence>
<feature type="compositionally biased region" description="Polar residues" evidence="1">
    <location>
        <begin position="40"/>
        <end position="49"/>
    </location>
</feature>
<organism evidence="2">
    <name type="scientific">Corethron hystrix</name>
    <dbReference type="NCBI Taxonomy" id="216773"/>
    <lineage>
        <taxon>Eukaryota</taxon>
        <taxon>Sar</taxon>
        <taxon>Stramenopiles</taxon>
        <taxon>Ochrophyta</taxon>
        <taxon>Bacillariophyta</taxon>
        <taxon>Coscinodiscophyceae</taxon>
        <taxon>Corethrophycidae</taxon>
        <taxon>Corethrales</taxon>
        <taxon>Corethraceae</taxon>
        <taxon>Corethron</taxon>
    </lineage>
</organism>
<dbReference type="EMBL" id="HBFR01030024">
    <property type="protein sequence ID" value="CAD8894613.1"/>
    <property type="molecule type" value="Transcribed_RNA"/>
</dbReference>
<feature type="region of interest" description="Disordered" evidence="1">
    <location>
        <begin position="22"/>
        <end position="62"/>
    </location>
</feature>
<sequence length="346" mass="39874">MKMRDMKKKSIFTRGVKLEKEAKYESTMESSLGIDENDYETQTFSYTEGTRSRSFDSGSVSDECLTFGKYNERRGDEDTLSIDSRGADSRDDSYYKDDPPPSIRRRSSSKKRNSRKKYSRSRRDKTMCTREDFLHDSEIIYAQKMLSSLKDKLTSTISPASSFASSKGRSRRKEDVEDEEFVDTGPLDARKYVTSSSYKGRPNVPRPYDIIFDHIHRGKTHEGNKNLMSLIKHRVPSAQYFQKMPIEMRRGIRNSVVTALRNVKNDIRFMSWNESEAGWIDLDMKDVEARIFLILQGHESASYDVDYKEPLDSYNATSSDVSTVDLSGVNNCCDLPSRLSQRKNLE</sequence>
<feature type="compositionally biased region" description="Basic and acidic residues" evidence="1">
    <location>
        <begin position="85"/>
        <end position="99"/>
    </location>
</feature>
<proteinExistence type="predicted"/>
<accession>A0A7S1FYB7</accession>
<feature type="compositionally biased region" description="Low complexity" evidence="1">
    <location>
        <begin position="157"/>
        <end position="167"/>
    </location>
</feature>
<feature type="compositionally biased region" description="Basic residues" evidence="1">
    <location>
        <begin position="103"/>
        <end position="123"/>
    </location>
</feature>
<evidence type="ECO:0000256" key="1">
    <source>
        <dbReference type="SAM" id="MobiDB-lite"/>
    </source>
</evidence>
<gene>
    <name evidence="2" type="ORF">CHYS00102_LOCUS21827</name>
</gene>
<dbReference type="AlphaFoldDB" id="A0A7S1FYB7"/>
<feature type="region of interest" description="Disordered" evidence="1">
    <location>
        <begin position="157"/>
        <end position="181"/>
    </location>
</feature>
<reference evidence="2" key="1">
    <citation type="submission" date="2021-01" db="EMBL/GenBank/DDBJ databases">
        <authorList>
            <person name="Corre E."/>
            <person name="Pelletier E."/>
            <person name="Niang G."/>
            <person name="Scheremetjew M."/>
            <person name="Finn R."/>
            <person name="Kale V."/>
            <person name="Holt S."/>
            <person name="Cochrane G."/>
            <person name="Meng A."/>
            <person name="Brown T."/>
            <person name="Cohen L."/>
        </authorList>
    </citation>
    <scope>NUCLEOTIDE SEQUENCE</scope>
    <source>
        <strain evidence="2">308</strain>
    </source>
</reference>
<feature type="region of interest" description="Disordered" evidence="1">
    <location>
        <begin position="75"/>
        <end position="124"/>
    </location>
</feature>
<protein>
    <submittedName>
        <fullName evidence="2">Uncharacterized protein</fullName>
    </submittedName>
</protein>
<name>A0A7S1FYB7_9STRA</name>